<accession>A0A7W6UTJ1</accession>
<evidence type="ECO:0000313" key="2">
    <source>
        <dbReference type="Proteomes" id="UP000533724"/>
    </source>
</evidence>
<protein>
    <submittedName>
        <fullName evidence="1">Uncharacterized protein</fullName>
    </submittedName>
</protein>
<dbReference type="AlphaFoldDB" id="A0A7W6UTJ1"/>
<evidence type="ECO:0000313" key="1">
    <source>
        <dbReference type="EMBL" id="MBB4444104.1"/>
    </source>
</evidence>
<organism evidence="1 2">
    <name type="scientific">Rhizobium esperanzae</name>
    <dbReference type="NCBI Taxonomy" id="1967781"/>
    <lineage>
        <taxon>Bacteria</taxon>
        <taxon>Pseudomonadati</taxon>
        <taxon>Pseudomonadota</taxon>
        <taxon>Alphaproteobacteria</taxon>
        <taxon>Hyphomicrobiales</taxon>
        <taxon>Rhizobiaceae</taxon>
        <taxon>Rhizobium/Agrobacterium group</taxon>
        <taxon>Rhizobium</taxon>
    </lineage>
</organism>
<sequence>MRIVILALGIMAIISSEAHTAEPDHWQKMYLSCL</sequence>
<proteinExistence type="predicted"/>
<dbReference type="Proteomes" id="UP000533724">
    <property type="component" value="Unassembled WGS sequence"/>
</dbReference>
<dbReference type="EMBL" id="JACIHI010000037">
    <property type="protein sequence ID" value="MBB4444104.1"/>
    <property type="molecule type" value="Genomic_DNA"/>
</dbReference>
<comment type="caution">
    <text evidence="1">The sequence shown here is derived from an EMBL/GenBank/DDBJ whole genome shotgun (WGS) entry which is preliminary data.</text>
</comment>
<name>A0A7W6UTJ1_9HYPH</name>
<gene>
    <name evidence="1" type="ORF">GGE15_007420</name>
</gene>
<reference evidence="1 2" key="1">
    <citation type="submission" date="2020-08" db="EMBL/GenBank/DDBJ databases">
        <title>Genomic Encyclopedia of Type Strains, Phase IV (KMG-V): Genome sequencing to study the core and pangenomes of soil and plant-associated prokaryotes.</title>
        <authorList>
            <person name="Whitman W."/>
        </authorList>
    </citation>
    <scope>NUCLEOTIDE SEQUENCE [LARGE SCALE GENOMIC DNA]</scope>
    <source>
        <strain evidence="1 2">SEMIA 414</strain>
    </source>
</reference>